<dbReference type="PANTHER" id="PTHR22988:SF71">
    <property type="entry name" value="CITRON RHO-INTERACTING KINASE"/>
    <property type="match status" value="1"/>
</dbReference>
<accession>A0A5B0VJT2</accession>
<organism evidence="5 6">
    <name type="scientific">Marinobacter salinexigens</name>
    <dbReference type="NCBI Taxonomy" id="2919747"/>
    <lineage>
        <taxon>Bacteria</taxon>
        <taxon>Pseudomonadati</taxon>
        <taxon>Pseudomonadota</taxon>
        <taxon>Gammaproteobacteria</taxon>
        <taxon>Pseudomonadales</taxon>
        <taxon>Marinobacteraceae</taxon>
        <taxon>Marinobacter</taxon>
    </lineage>
</organism>
<evidence type="ECO:0000256" key="1">
    <source>
        <dbReference type="ARBA" id="ARBA00022553"/>
    </source>
</evidence>
<evidence type="ECO:0000256" key="4">
    <source>
        <dbReference type="SAM" id="Coils"/>
    </source>
</evidence>
<dbReference type="AlphaFoldDB" id="A0A5B0VJT2"/>
<feature type="coiled-coil region" evidence="4">
    <location>
        <begin position="356"/>
        <end position="551"/>
    </location>
</feature>
<reference evidence="5 6" key="1">
    <citation type="submission" date="2019-08" db="EMBL/GenBank/DDBJ databases">
        <title>Marinobacter ZYF650 sp. nov., a marine bacterium isolated from seawater of the Mariana trench.</title>
        <authorList>
            <person name="Ahmad W."/>
        </authorList>
    </citation>
    <scope>NUCLEOTIDE SEQUENCE [LARGE SCALE GENOMIC DNA]</scope>
    <source>
        <strain evidence="5 6">ZYF650</strain>
    </source>
</reference>
<gene>
    <name evidence="5" type="ORF">FWJ25_04620</name>
</gene>
<dbReference type="GO" id="GO:0005856">
    <property type="term" value="C:cytoskeleton"/>
    <property type="evidence" value="ECO:0007669"/>
    <property type="project" value="TreeGrafter"/>
</dbReference>
<evidence type="ECO:0000256" key="2">
    <source>
        <dbReference type="ARBA" id="ARBA00047899"/>
    </source>
</evidence>
<protein>
    <submittedName>
        <fullName evidence="5">Uncharacterized protein</fullName>
    </submittedName>
</protein>
<dbReference type="RefSeq" id="WP_149599100.1">
    <property type="nucleotide sequence ID" value="NZ_VTUU01000002.1"/>
</dbReference>
<evidence type="ECO:0000313" key="5">
    <source>
        <dbReference type="EMBL" id="KAA1174678.1"/>
    </source>
</evidence>
<comment type="caution">
    <text evidence="5">The sequence shown here is derived from an EMBL/GenBank/DDBJ whole genome shotgun (WGS) entry which is preliminary data.</text>
</comment>
<sequence>MKALCIAGAPSAGLKSVEATLHAAGVSPASALHRNESVGFSYWHEKVVAGINGACLAGGDQGVSDLWRQVAVDLLLENVSSPIWGWADPVSTWFLDFWASLDHNLHFLLISESLEDRLAREISETGEIGNWQDLYDEWQSYQQALYEFYRRNPDRCMLVERTDVDSSPAELVSAINDRWGWSLVADAVDETAGKSLSSLTRYLAAEFIKANRLNAEIADEWRLAWLPLGQSHTSDTSTGIEEAIADFFKHGEMVSELSVALSESEAREKELEVQSNDYLVALTEAQDEAERLKTENVEIAESARERFETEVAKLLGALDKKQHQLEDSVMEREALAARCAALQQVSEETETLLHALNDIQSQLELSVIERKALEARCSSLQQSSDEAESLLYALNETQNNLESAIQERQSLEDQLSSLQHTNAGLQQLNGEEKGRGEALARERAELQERTAAFQSQVQKLNGELERVKEEAHSERRQHQDSHKALQGRCRALEEEGRNVLLRLNDLQEELEQAVLAKEQAEQTCRAQEIEIKQYEADKAQAEELAASKRRSRIFSRKERNSVEKSLSYDAVELRNVQVNPDYEHLWFSLRNPAFDGRKSTHWQFRLSCAGVRPDVFGKHPKLEFPKQSDQLLESWFLESEDDFGKKLELRFALPEAMDKAIWKKLEKRDRALMSALVQKLPDILAQGRKQRPKLSRDWRQWDSLAKDIQRIYEMKTRSGK</sequence>
<comment type="catalytic activity">
    <reaction evidence="2">
        <text>L-threonyl-[protein] + ATP = O-phospho-L-threonyl-[protein] + ADP + H(+)</text>
        <dbReference type="Rhea" id="RHEA:46608"/>
        <dbReference type="Rhea" id="RHEA-COMP:11060"/>
        <dbReference type="Rhea" id="RHEA-COMP:11605"/>
        <dbReference type="ChEBI" id="CHEBI:15378"/>
        <dbReference type="ChEBI" id="CHEBI:30013"/>
        <dbReference type="ChEBI" id="CHEBI:30616"/>
        <dbReference type="ChEBI" id="CHEBI:61977"/>
        <dbReference type="ChEBI" id="CHEBI:456216"/>
        <dbReference type="EC" id="2.7.11.1"/>
    </reaction>
</comment>
<dbReference type="PANTHER" id="PTHR22988">
    <property type="entry name" value="MYOTONIC DYSTROPHY S/T KINASE-RELATED"/>
    <property type="match status" value="1"/>
</dbReference>
<dbReference type="GO" id="GO:0031032">
    <property type="term" value="P:actomyosin structure organization"/>
    <property type="evidence" value="ECO:0007669"/>
    <property type="project" value="TreeGrafter"/>
</dbReference>
<dbReference type="Gene3D" id="3.40.50.300">
    <property type="entry name" value="P-loop containing nucleotide triphosphate hydrolases"/>
    <property type="match status" value="1"/>
</dbReference>
<dbReference type="Proteomes" id="UP000323161">
    <property type="component" value="Unassembled WGS sequence"/>
</dbReference>
<evidence type="ECO:0000313" key="6">
    <source>
        <dbReference type="Proteomes" id="UP000323161"/>
    </source>
</evidence>
<evidence type="ECO:0000256" key="3">
    <source>
        <dbReference type="ARBA" id="ARBA00048679"/>
    </source>
</evidence>
<keyword evidence="4" id="KW-0175">Coiled coil</keyword>
<feature type="coiled-coil region" evidence="4">
    <location>
        <begin position="254"/>
        <end position="324"/>
    </location>
</feature>
<dbReference type="EMBL" id="VTUU01000002">
    <property type="protein sequence ID" value="KAA1174678.1"/>
    <property type="molecule type" value="Genomic_DNA"/>
</dbReference>
<dbReference type="InterPro" id="IPR027417">
    <property type="entry name" value="P-loop_NTPase"/>
</dbReference>
<name>A0A5B0VJT2_9GAMM</name>
<dbReference type="InterPro" id="IPR050839">
    <property type="entry name" value="Rho-assoc_Ser/Thr_Kinase"/>
</dbReference>
<proteinExistence type="predicted"/>
<keyword evidence="6" id="KW-1185">Reference proteome</keyword>
<keyword evidence="1" id="KW-0597">Phosphoprotein</keyword>
<dbReference type="GO" id="GO:0004674">
    <property type="term" value="F:protein serine/threonine kinase activity"/>
    <property type="evidence" value="ECO:0007669"/>
    <property type="project" value="UniProtKB-EC"/>
</dbReference>
<comment type="catalytic activity">
    <reaction evidence="3">
        <text>L-seryl-[protein] + ATP = O-phospho-L-seryl-[protein] + ADP + H(+)</text>
        <dbReference type="Rhea" id="RHEA:17989"/>
        <dbReference type="Rhea" id="RHEA-COMP:9863"/>
        <dbReference type="Rhea" id="RHEA-COMP:11604"/>
        <dbReference type="ChEBI" id="CHEBI:15378"/>
        <dbReference type="ChEBI" id="CHEBI:29999"/>
        <dbReference type="ChEBI" id="CHEBI:30616"/>
        <dbReference type="ChEBI" id="CHEBI:83421"/>
        <dbReference type="ChEBI" id="CHEBI:456216"/>
        <dbReference type="EC" id="2.7.11.1"/>
    </reaction>
</comment>
<dbReference type="GO" id="GO:0005737">
    <property type="term" value="C:cytoplasm"/>
    <property type="evidence" value="ECO:0007669"/>
    <property type="project" value="TreeGrafter"/>
</dbReference>